<dbReference type="Pfam" id="PF01425">
    <property type="entry name" value="Amidase"/>
    <property type="match status" value="1"/>
</dbReference>
<dbReference type="GO" id="GO:0003824">
    <property type="term" value="F:catalytic activity"/>
    <property type="evidence" value="ECO:0007669"/>
    <property type="project" value="InterPro"/>
</dbReference>
<evidence type="ECO:0000313" key="5">
    <source>
        <dbReference type="Proteomes" id="UP000184404"/>
    </source>
</evidence>
<keyword evidence="2" id="KW-0732">Signal</keyword>
<dbReference type="PANTHER" id="PTHR11895:SF7">
    <property type="entry name" value="GLUTAMYL-TRNA(GLN) AMIDOTRANSFERASE SUBUNIT A, MITOCHONDRIAL"/>
    <property type="match status" value="1"/>
</dbReference>
<dbReference type="AlphaFoldDB" id="A0A1M4ZUX9"/>
<evidence type="ECO:0000259" key="3">
    <source>
        <dbReference type="Pfam" id="PF01425"/>
    </source>
</evidence>
<dbReference type="InterPro" id="IPR023631">
    <property type="entry name" value="Amidase_dom"/>
</dbReference>
<evidence type="ECO:0000256" key="1">
    <source>
        <dbReference type="ARBA" id="ARBA00009199"/>
    </source>
</evidence>
<dbReference type="InterPro" id="IPR000120">
    <property type="entry name" value="Amidase"/>
</dbReference>
<reference evidence="4 5" key="1">
    <citation type="submission" date="2016-11" db="EMBL/GenBank/DDBJ databases">
        <authorList>
            <person name="Jaros S."/>
            <person name="Januszkiewicz K."/>
            <person name="Wedrychowicz H."/>
        </authorList>
    </citation>
    <scope>NUCLEOTIDE SEQUENCE [LARGE SCALE GENOMIC DNA]</scope>
    <source>
        <strain evidence="4 5">DSM 10502</strain>
    </source>
</reference>
<dbReference type="InterPro" id="IPR036928">
    <property type="entry name" value="AS_sf"/>
</dbReference>
<evidence type="ECO:0000256" key="2">
    <source>
        <dbReference type="SAM" id="SignalP"/>
    </source>
</evidence>
<protein>
    <submittedName>
        <fullName evidence="4">Amidase</fullName>
    </submittedName>
</protein>
<dbReference type="RefSeq" id="WP_072936230.1">
    <property type="nucleotide sequence ID" value="NZ_FQUG01000009.1"/>
</dbReference>
<dbReference type="Gene3D" id="3.90.1300.10">
    <property type="entry name" value="Amidase signature (AS) domain"/>
    <property type="match status" value="1"/>
</dbReference>
<accession>A0A1M4ZUX9</accession>
<evidence type="ECO:0000313" key="4">
    <source>
        <dbReference type="EMBL" id="SHF21542.1"/>
    </source>
</evidence>
<gene>
    <name evidence="4" type="ORF">SAMN02745190_02115</name>
</gene>
<feature type="signal peptide" evidence="2">
    <location>
        <begin position="1"/>
        <end position="29"/>
    </location>
</feature>
<dbReference type="PROSITE" id="PS00571">
    <property type="entry name" value="AMIDASES"/>
    <property type="match status" value="1"/>
</dbReference>
<organism evidence="4 5">
    <name type="scientific">Schwartzia succinivorans DSM 10502</name>
    <dbReference type="NCBI Taxonomy" id="1123243"/>
    <lineage>
        <taxon>Bacteria</taxon>
        <taxon>Bacillati</taxon>
        <taxon>Bacillota</taxon>
        <taxon>Negativicutes</taxon>
        <taxon>Selenomonadales</taxon>
        <taxon>Selenomonadaceae</taxon>
        <taxon>Schwartzia</taxon>
    </lineage>
</organism>
<dbReference type="STRING" id="1123243.SAMN02745190_02115"/>
<dbReference type="EMBL" id="FQUG01000009">
    <property type="protein sequence ID" value="SHF21542.1"/>
    <property type="molecule type" value="Genomic_DNA"/>
</dbReference>
<dbReference type="InterPro" id="IPR020556">
    <property type="entry name" value="Amidase_CS"/>
</dbReference>
<dbReference type="PANTHER" id="PTHR11895">
    <property type="entry name" value="TRANSAMIDASE"/>
    <property type="match status" value="1"/>
</dbReference>
<dbReference type="Proteomes" id="UP000184404">
    <property type="component" value="Unassembled WGS sequence"/>
</dbReference>
<keyword evidence="5" id="KW-1185">Reference proteome</keyword>
<dbReference type="SUPFAM" id="SSF75304">
    <property type="entry name" value="Amidase signature (AS) enzymes"/>
    <property type="match status" value="1"/>
</dbReference>
<feature type="chain" id="PRO_5013132829" evidence="2">
    <location>
        <begin position="30"/>
        <end position="535"/>
    </location>
</feature>
<comment type="similarity">
    <text evidence="1">Belongs to the amidase family.</text>
</comment>
<name>A0A1M4ZUX9_9FIRM</name>
<sequence>MNNSPKAVRFLLAVLMAFSFAVCVSAAQAAPNPAESKFTQDELAYMPAVQLIELFKKGETTPSEVLEAQISRVKKYNGEYNVSRRDLVNELDTFNAGKVNAITFDNFDEARKLAKEADERYRNGSARRLEGITVGIKDENEVKGWRVDAASLLMKDHEPSDADGAMIQKLRKEGAIFVFQTTVPEQYLSPMTWSRLYGVSRNPWNLYYGTGGSSGGSGAALAAGFCTLATGSDMGGSIRIPSAMNGLYGFKPPFGRVATSDNTYETLGPMARTFADMALMQDVITGPSPEVHSVIRPKLDYPQKYTPIQGQKVAVAYCRNWLQGGLSDESNHAMDTTVAALKKAGAQVELIELDVEAESFMPTYFKGLMSTSMYVIFNGLDEHRDLFSSYVKNLEAYAGNLTPQDQVNAEMLLMKLHRDVQQKVFEKGCIALIMPTLATPHFPADLEATPDKTAPVKGKTYPNTNLMLTPIWNLASRYPVVAMPVELSDKNVPVGVQIVSNTYDDLNAFRVAYALSKTIAPLYKDGRFPDFRNAK</sequence>
<proteinExistence type="inferred from homology"/>
<feature type="domain" description="Amidase" evidence="3">
    <location>
        <begin position="98"/>
        <end position="505"/>
    </location>
</feature>